<protein>
    <recommendedName>
        <fullName evidence="4">ER-bound oxygenase mpaB/mpaB'/Rubber oxygenase catalytic domain-containing protein</fullName>
    </recommendedName>
</protein>
<evidence type="ECO:0008006" key="4">
    <source>
        <dbReference type="Google" id="ProtNLM"/>
    </source>
</evidence>
<sequence>MSFLESKLEVDKREKILYDFLVNSPRISGHQEGGKIATPQSIPWIDPILLNEGYSFVRHNFAVVIFSMVASMWIGLSGKPVSKLQFRRYYPENVGGSVFLEALRKNLVWLTQNIMNQEGPAYKQTAYIYKLHTMFAEPTKSTGKKLEFPPSDLKFPVEYGELIEALQKDLKRVDTSLVPEEFQTWDPPIHFSQLNLALIQFGAIATLFLYPRVCGLREEQGNGLRGYFHIWAVIGRLLGLEDQFNLALFPDRELFSKIFTNTALPNIKRADESVVFLWDYIASKVPLVRVKSLLFVSLNVVNFEGACLWERMSWRDKLSYFLLRSLPIAIYKSNIFRVLANYSTWAILSLIFWLNGIKM</sequence>
<dbReference type="OrthoDB" id="6361347at2759"/>
<keyword evidence="1" id="KW-0472">Membrane</keyword>
<reference evidence="2 3" key="1">
    <citation type="submission" date="2015-12" db="EMBL/GenBank/DDBJ databases">
        <title>The genome of Folsomia candida.</title>
        <authorList>
            <person name="Faddeeva A."/>
            <person name="Derks M.F."/>
            <person name="Anvar Y."/>
            <person name="Smit S."/>
            <person name="Van Straalen N."/>
            <person name="Roelofs D."/>
        </authorList>
    </citation>
    <scope>NUCLEOTIDE SEQUENCE [LARGE SCALE GENOMIC DNA]</scope>
    <source>
        <strain evidence="2 3">VU population</strain>
        <tissue evidence="2">Whole body</tissue>
    </source>
</reference>
<dbReference type="PANTHER" id="PTHR37159:SF1">
    <property type="entry name" value="GH11867P"/>
    <property type="match status" value="1"/>
</dbReference>
<proteinExistence type="predicted"/>
<keyword evidence="1" id="KW-1133">Transmembrane helix</keyword>
<dbReference type="Proteomes" id="UP000198287">
    <property type="component" value="Unassembled WGS sequence"/>
</dbReference>
<evidence type="ECO:0000256" key="1">
    <source>
        <dbReference type="SAM" id="Phobius"/>
    </source>
</evidence>
<dbReference type="STRING" id="158441.A0A226EXJ3"/>
<feature type="transmembrane region" description="Helical" evidence="1">
    <location>
        <begin position="334"/>
        <end position="354"/>
    </location>
</feature>
<keyword evidence="3" id="KW-1185">Reference proteome</keyword>
<organism evidence="2 3">
    <name type="scientific">Folsomia candida</name>
    <name type="common">Springtail</name>
    <dbReference type="NCBI Taxonomy" id="158441"/>
    <lineage>
        <taxon>Eukaryota</taxon>
        <taxon>Metazoa</taxon>
        <taxon>Ecdysozoa</taxon>
        <taxon>Arthropoda</taxon>
        <taxon>Hexapoda</taxon>
        <taxon>Collembola</taxon>
        <taxon>Entomobryomorpha</taxon>
        <taxon>Isotomoidea</taxon>
        <taxon>Isotomidae</taxon>
        <taxon>Proisotominae</taxon>
        <taxon>Folsomia</taxon>
    </lineage>
</organism>
<evidence type="ECO:0000313" key="2">
    <source>
        <dbReference type="EMBL" id="OXA61551.1"/>
    </source>
</evidence>
<accession>A0A226EXJ3</accession>
<dbReference type="PANTHER" id="PTHR37159">
    <property type="entry name" value="GH11867P"/>
    <property type="match status" value="1"/>
</dbReference>
<dbReference type="EMBL" id="LNIX01000001">
    <property type="protein sequence ID" value="OXA61551.1"/>
    <property type="molecule type" value="Genomic_DNA"/>
</dbReference>
<dbReference type="AlphaFoldDB" id="A0A226EXJ3"/>
<comment type="caution">
    <text evidence="2">The sequence shown here is derived from an EMBL/GenBank/DDBJ whole genome shotgun (WGS) entry which is preliminary data.</text>
</comment>
<evidence type="ECO:0000313" key="3">
    <source>
        <dbReference type="Proteomes" id="UP000198287"/>
    </source>
</evidence>
<keyword evidence="1" id="KW-0812">Transmembrane</keyword>
<name>A0A226EXJ3_FOLCA</name>
<gene>
    <name evidence="2" type="ORF">Fcan01_03350</name>
</gene>